<keyword evidence="1" id="KW-0704">Schiff base</keyword>
<dbReference type="AlphaFoldDB" id="A0A927FC91"/>
<dbReference type="SUPFAM" id="SSF51569">
    <property type="entry name" value="Aldolase"/>
    <property type="match status" value="1"/>
</dbReference>
<dbReference type="InterPro" id="IPR013785">
    <property type="entry name" value="Aldolase_TIM"/>
</dbReference>
<dbReference type="InterPro" id="IPR001585">
    <property type="entry name" value="TAL/FSA"/>
</dbReference>
<accession>A0A927FC91</accession>
<organism evidence="2 3">
    <name type="scientific">Pelagicoccus enzymogenes</name>
    <dbReference type="NCBI Taxonomy" id="2773457"/>
    <lineage>
        <taxon>Bacteria</taxon>
        <taxon>Pseudomonadati</taxon>
        <taxon>Verrucomicrobiota</taxon>
        <taxon>Opitutia</taxon>
        <taxon>Puniceicoccales</taxon>
        <taxon>Pelagicoccaceae</taxon>
        <taxon>Pelagicoccus</taxon>
    </lineage>
</organism>
<dbReference type="PANTHER" id="PTHR10683">
    <property type="entry name" value="TRANSALDOLASE"/>
    <property type="match status" value="1"/>
</dbReference>
<dbReference type="RefSeq" id="WP_191619543.1">
    <property type="nucleotide sequence ID" value="NZ_JACYFG010000061.1"/>
</dbReference>
<comment type="caution">
    <text evidence="2">The sequence shown here is derived from an EMBL/GenBank/DDBJ whole genome shotgun (WGS) entry which is preliminary data.</text>
</comment>
<keyword evidence="3" id="KW-1185">Reference proteome</keyword>
<sequence length="360" mass="38875">MTTETITTPSRMRAMTALGADWWNDSGIPAEVGEAVALGAVGGTSNPVIVAQAVESNPELCQPLLEQLIKDNPTAIEDEIAWKLIHRLGTDAAAELRPVFDTTGGAKGFLSMQVNPKFYPSPEKMVEQAVELTSLAPNIAIKAPANAAGLIAIEEMTARGIRVNVTVSFTVAQVIAAGEAIARGQKRAKENGCLDDRGSPYITHMVGRVDDQLGRAAIAQGVDPKMPAIAWSGIAVFKRARAELKERGLPGTLLAAAYRHEGHWAEIIGTDVLQTVPYTWWKKFDKSEREPALTIDTPVDPAFIAELSATFPDFVRAYEPDGMKPSEFGRYGATQHTLQQFLGGYSDLLNLVRATMLKHA</sequence>
<proteinExistence type="predicted"/>
<gene>
    <name evidence="2" type="ORF">IEN85_23390</name>
</gene>
<evidence type="ECO:0000313" key="3">
    <source>
        <dbReference type="Proteomes" id="UP000622317"/>
    </source>
</evidence>
<dbReference type="Gene3D" id="3.20.20.70">
    <property type="entry name" value="Aldolase class I"/>
    <property type="match status" value="1"/>
</dbReference>
<protein>
    <submittedName>
        <fullName evidence="2">Transaldolase family protein</fullName>
    </submittedName>
</protein>
<evidence type="ECO:0000313" key="2">
    <source>
        <dbReference type="EMBL" id="MBD5782462.1"/>
    </source>
</evidence>
<name>A0A927FC91_9BACT</name>
<dbReference type="EMBL" id="JACYFG010000061">
    <property type="protein sequence ID" value="MBD5782462.1"/>
    <property type="molecule type" value="Genomic_DNA"/>
</dbReference>
<evidence type="ECO:0000256" key="1">
    <source>
        <dbReference type="ARBA" id="ARBA00023270"/>
    </source>
</evidence>
<reference evidence="2" key="1">
    <citation type="submission" date="2020-09" db="EMBL/GenBank/DDBJ databases">
        <title>Pelagicoccus enzymogenes sp. nov. with an EPS production, isolated from marine sediment.</title>
        <authorList>
            <person name="Feng X."/>
        </authorList>
    </citation>
    <scope>NUCLEOTIDE SEQUENCE</scope>
    <source>
        <strain evidence="2">NFK12</strain>
    </source>
</reference>
<dbReference type="GO" id="GO:0005975">
    <property type="term" value="P:carbohydrate metabolic process"/>
    <property type="evidence" value="ECO:0007669"/>
    <property type="project" value="InterPro"/>
</dbReference>
<dbReference type="Proteomes" id="UP000622317">
    <property type="component" value="Unassembled WGS sequence"/>
</dbReference>
<dbReference type="Pfam" id="PF00923">
    <property type="entry name" value="TAL_FSA"/>
    <property type="match status" value="1"/>
</dbReference>